<dbReference type="OrthoDB" id="2565006at2759"/>
<dbReference type="AlphaFoldDB" id="A0A4Q1BHY5"/>
<dbReference type="VEuPathDB" id="FungiDB:TREMEDRAFT_64022"/>
<protein>
    <recommendedName>
        <fullName evidence="4">Protein kinase domain-containing protein</fullName>
    </recommendedName>
</protein>
<comment type="caution">
    <text evidence="2">The sequence shown here is derived from an EMBL/GenBank/DDBJ whole genome shotgun (WGS) entry which is preliminary data.</text>
</comment>
<evidence type="ECO:0000313" key="2">
    <source>
        <dbReference type="EMBL" id="RXK37230.1"/>
    </source>
</evidence>
<gene>
    <name evidence="2" type="ORF">M231_05520</name>
</gene>
<evidence type="ECO:0008006" key="4">
    <source>
        <dbReference type="Google" id="ProtNLM"/>
    </source>
</evidence>
<sequence>MRIFLDVQSHAEASLLLATSIERQSSKDLGTPSLQIRLSPQWNEKTCMGYEVSHSLGQISRFPERLYGPLELSPSGQPPHIPLSSSRSPFCNSTPPRSTARSTLPNVDPPDTFSATTSNGTGVSLSPLRTSHTSSEIMSKESRTSQDVSVKDSSTSPKATHRDSPILQELTIEELRSFGAIWDVFHVSTPTPLPLPVIAKIMVPSAFPQYLDPAICYGRSRTVFDRQTARRQVAREIEILELLSEVKPPIAPRMLGLFGGREEGLDGKEGKEVWVIIMEDVGVEARQTGLNKKDKLSIIELYTRLHTLGILHGDSTDRHWLRHDKLGSKGVIKLIDFDRAILRNEVSLDVWEKKSKREMAMVKFLLGMGPFYDDVPMPKSKKK</sequence>
<feature type="compositionally biased region" description="Polar residues" evidence="1">
    <location>
        <begin position="83"/>
        <end position="105"/>
    </location>
</feature>
<feature type="region of interest" description="Disordered" evidence="1">
    <location>
        <begin position="70"/>
        <end position="165"/>
    </location>
</feature>
<reference evidence="2 3" key="1">
    <citation type="submission" date="2016-06" db="EMBL/GenBank/DDBJ databases">
        <title>Evolution of pathogenesis and genome organization in the Tremellales.</title>
        <authorList>
            <person name="Cuomo C."/>
            <person name="Litvintseva A."/>
            <person name="Heitman J."/>
            <person name="Chen Y."/>
            <person name="Sun S."/>
            <person name="Springer D."/>
            <person name="Dromer F."/>
            <person name="Young S."/>
            <person name="Zeng Q."/>
            <person name="Chapman S."/>
            <person name="Gujja S."/>
            <person name="Saif S."/>
            <person name="Birren B."/>
        </authorList>
    </citation>
    <scope>NUCLEOTIDE SEQUENCE [LARGE SCALE GENOMIC DNA]</scope>
    <source>
        <strain evidence="2 3">ATCC 28783</strain>
    </source>
</reference>
<organism evidence="2 3">
    <name type="scientific">Tremella mesenterica</name>
    <name type="common">Jelly fungus</name>
    <dbReference type="NCBI Taxonomy" id="5217"/>
    <lineage>
        <taxon>Eukaryota</taxon>
        <taxon>Fungi</taxon>
        <taxon>Dikarya</taxon>
        <taxon>Basidiomycota</taxon>
        <taxon>Agaricomycotina</taxon>
        <taxon>Tremellomycetes</taxon>
        <taxon>Tremellales</taxon>
        <taxon>Tremellaceae</taxon>
        <taxon>Tremella</taxon>
    </lineage>
</organism>
<feature type="compositionally biased region" description="Polar residues" evidence="1">
    <location>
        <begin position="113"/>
        <end position="137"/>
    </location>
</feature>
<proteinExistence type="predicted"/>
<dbReference type="EMBL" id="SDIL01000074">
    <property type="protein sequence ID" value="RXK37230.1"/>
    <property type="molecule type" value="Genomic_DNA"/>
</dbReference>
<accession>A0A4Q1BHY5</accession>
<dbReference type="Proteomes" id="UP000289152">
    <property type="component" value="Unassembled WGS sequence"/>
</dbReference>
<evidence type="ECO:0000256" key="1">
    <source>
        <dbReference type="SAM" id="MobiDB-lite"/>
    </source>
</evidence>
<name>A0A4Q1BHY5_TREME</name>
<feature type="compositionally biased region" description="Polar residues" evidence="1">
    <location>
        <begin position="145"/>
        <end position="158"/>
    </location>
</feature>
<dbReference type="InParanoid" id="A0A4Q1BHY5"/>
<keyword evidence="3" id="KW-1185">Reference proteome</keyword>
<evidence type="ECO:0000313" key="3">
    <source>
        <dbReference type="Proteomes" id="UP000289152"/>
    </source>
</evidence>
<dbReference type="SUPFAM" id="SSF56112">
    <property type="entry name" value="Protein kinase-like (PK-like)"/>
    <property type="match status" value="1"/>
</dbReference>
<dbReference type="InterPro" id="IPR011009">
    <property type="entry name" value="Kinase-like_dom_sf"/>
</dbReference>